<dbReference type="InterPro" id="IPR006016">
    <property type="entry name" value="UspA"/>
</dbReference>
<dbReference type="RefSeq" id="WP_377858136.1">
    <property type="nucleotide sequence ID" value="NZ_JBHLZU010000023.1"/>
</dbReference>
<gene>
    <name evidence="3" type="ORF">ACFFQA_27150</name>
</gene>
<reference evidence="3 4" key="1">
    <citation type="submission" date="2024-09" db="EMBL/GenBank/DDBJ databases">
        <authorList>
            <person name="Sun Q."/>
            <person name="Mori K."/>
        </authorList>
    </citation>
    <scope>NUCLEOTIDE SEQUENCE [LARGE SCALE GENOMIC DNA]</scope>
    <source>
        <strain evidence="3 4">TBRC 7907</strain>
    </source>
</reference>
<dbReference type="CDD" id="cd00293">
    <property type="entry name" value="USP-like"/>
    <property type="match status" value="1"/>
</dbReference>
<comment type="caution">
    <text evidence="3">The sequence shown here is derived from an EMBL/GenBank/DDBJ whole genome shotgun (WGS) entry which is preliminary data.</text>
</comment>
<dbReference type="PANTHER" id="PTHR46553:SF3">
    <property type="entry name" value="ADENINE NUCLEOTIDE ALPHA HYDROLASES-LIKE SUPERFAMILY PROTEIN"/>
    <property type="match status" value="1"/>
</dbReference>
<protein>
    <submittedName>
        <fullName evidence="3">Universal stress protein</fullName>
    </submittedName>
</protein>
<evidence type="ECO:0000256" key="1">
    <source>
        <dbReference type="ARBA" id="ARBA00008791"/>
    </source>
</evidence>
<organism evidence="3 4">
    <name type="scientific">Allokutzneria oryzae</name>
    <dbReference type="NCBI Taxonomy" id="1378989"/>
    <lineage>
        <taxon>Bacteria</taxon>
        <taxon>Bacillati</taxon>
        <taxon>Actinomycetota</taxon>
        <taxon>Actinomycetes</taxon>
        <taxon>Pseudonocardiales</taxon>
        <taxon>Pseudonocardiaceae</taxon>
        <taxon>Allokutzneria</taxon>
    </lineage>
</organism>
<dbReference type="SUPFAM" id="SSF52402">
    <property type="entry name" value="Adenine nucleotide alpha hydrolases-like"/>
    <property type="match status" value="2"/>
</dbReference>
<dbReference type="InterPro" id="IPR014729">
    <property type="entry name" value="Rossmann-like_a/b/a_fold"/>
</dbReference>
<evidence type="ECO:0000313" key="3">
    <source>
        <dbReference type="EMBL" id="MFB9907628.1"/>
    </source>
</evidence>
<dbReference type="Gene3D" id="3.40.50.620">
    <property type="entry name" value="HUPs"/>
    <property type="match status" value="2"/>
</dbReference>
<name>A0ABV6A399_9PSEU</name>
<comment type="similarity">
    <text evidence="1">Belongs to the universal stress protein A family.</text>
</comment>
<proteinExistence type="inferred from homology"/>
<dbReference type="EMBL" id="JBHLZU010000023">
    <property type="protein sequence ID" value="MFB9907628.1"/>
    <property type="molecule type" value="Genomic_DNA"/>
</dbReference>
<feature type="domain" description="UspA" evidence="2">
    <location>
        <begin position="2"/>
        <end position="142"/>
    </location>
</feature>
<keyword evidence="4" id="KW-1185">Reference proteome</keyword>
<sequence>MNRVVVGVDGRSSGWRALAFAAEQARVHGAVLDIRHCWQSPREATAPTGSVTPIVSLGARPTVAAERVVADAWERAAATLPAHQLRAELLEGPAGAALAELVSPGDVLVVGVGETDRLIARWLGSTTSRVLNQADSTVIVVPPPAPEPVDPPFPGHVVLGVTPSPATAAVLRLGFAEAREHDWPLAAVHAATTADADSYIDDRTQEVRLTPLPPEYGYLQRVLEHWQHANPGVPVRRAVFHGPAGKALARASGAARLLVLGRIRRRAARRGVQPLVERLVGAAGCPVAVTRIT</sequence>
<dbReference type="PANTHER" id="PTHR46553">
    <property type="entry name" value="ADENINE NUCLEOTIDE ALPHA HYDROLASES-LIKE SUPERFAMILY PROTEIN"/>
    <property type="match status" value="1"/>
</dbReference>
<evidence type="ECO:0000259" key="2">
    <source>
        <dbReference type="Pfam" id="PF00582"/>
    </source>
</evidence>
<evidence type="ECO:0000313" key="4">
    <source>
        <dbReference type="Proteomes" id="UP001589693"/>
    </source>
</evidence>
<dbReference type="PRINTS" id="PR01438">
    <property type="entry name" value="UNVRSLSTRESS"/>
</dbReference>
<dbReference type="Pfam" id="PF00582">
    <property type="entry name" value="Usp"/>
    <property type="match status" value="2"/>
</dbReference>
<dbReference type="InterPro" id="IPR006015">
    <property type="entry name" value="Universal_stress_UspA"/>
</dbReference>
<feature type="domain" description="UspA" evidence="2">
    <location>
        <begin position="156"/>
        <end position="291"/>
    </location>
</feature>
<dbReference type="Proteomes" id="UP001589693">
    <property type="component" value="Unassembled WGS sequence"/>
</dbReference>
<accession>A0ABV6A399</accession>